<dbReference type="EMBL" id="AAKCQV010000002">
    <property type="protein sequence ID" value="ECQ7360331.1"/>
    <property type="molecule type" value="Genomic_DNA"/>
</dbReference>
<gene>
    <name evidence="2" type="ORF">F0E85_01710</name>
</gene>
<dbReference type="SUPFAM" id="SSF159006">
    <property type="entry name" value="YopX-like"/>
    <property type="match status" value="1"/>
</dbReference>
<accession>A0A5Z2RCN2</accession>
<dbReference type="AlphaFoldDB" id="A0A5Z2RCN2"/>
<dbReference type="InterPro" id="IPR023385">
    <property type="entry name" value="YopX-like_C"/>
</dbReference>
<dbReference type="Pfam" id="PF09643">
    <property type="entry name" value="YopX"/>
    <property type="match status" value="1"/>
</dbReference>
<sequence>MKLKDFDFRIWDGKKYLKQKIYNDNINNNEYIAVTGNVDDENYVLTIEHSCESNYYGGDYDEYCKVKDFTSCNYEIELFTGLYDKNGKKIYEGDIVKTKSPYDCFLAKVSIHKEGTFYLESKSRDYIGSLIYLVKDEGYDTEIIGNIHENEELLNENKPS</sequence>
<evidence type="ECO:0000313" key="2">
    <source>
        <dbReference type="EMBL" id="ECQ7360331.1"/>
    </source>
</evidence>
<evidence type="ECO:0000259" key="1">
    <source>
        <dbReference type="Pfam" id="PF09643"/>
    </source>
</evidence>
<name>A0A5Z2RCN2_CAMCO</name>
<proteinExistence type="predicted"/>
<comment type="caution">
    <text evidence="2">The sequence shown here is derived from an EMBL/GenBank/DDBJ whole genome shotgun (WGS) entry which is preliminary data.</text>
</comment>
<dbReference type="RefSeq" id="WP_072222539.1">
    <property type="nucleotide sequence ID" value="NZ_FAYN01000043.1"/>
</dbReference>
<feature type="domain" description="YopX protein" evidence="1">
    <location>
        <begin position="8"/>
        <end position="154"/>
    </location>
</feature>
<dbReference type="InterPro" id="IPR019096">
    <property type="entry name" value="YopX_protein"/>
</dbReference>
<dbReference type="Gene3D" id="2.30.30.290">
    <property type="entry name" value="YopX-like domains"/>
    <property type="match status" value="1"/>
</dbReference>
<organism evidence="2">
    <name type="scientific">Campylobacter coli</name>
    <dbReference type="NCBI Taxonomy" id="195"/>
    <lineage>
        <taxon>Bacteria</taxon>
        <taxon>Pseudomonadati</taxon>
        <taxon>Campylobacterota</taxon>
        <taxon>Epsilonproteobacteria</taxon>
        <taxon>Campylobacterales</taxon>
        <taxon>Campylobacteraceae</taxon>
        <taxon>Campylobacter</taxon>
    </lineage>
</organism>
<reference evidence="2" key="1">
    <citation type="submission" date="2019-08" db="EMBL/GenBank/DDBJ databases">
        <authorList>
            <person name="Ashton P.M."/>
            <person name="Dallman T."/>
            <person name="Nair S."/>
            <person name="De Pinna E."/>
            <person name="Peters T."/>
            <person name="Grant K."/>
        </authorList>
    </citation>
    <scope>NUCLEOTIDE SEQUENCE</scope>
    <source>
        <strain evidence="2">241883</strain>
    </source>
</reference>
<protein>
    <recommendedName>
        <fullName evidence="1">YopX protein domain-containing protein</fullName>
    </recommendedName>
</protein>